<dbReference type="RefSeq" id="WP_164654134.1">
    <property type="nucleotide sequence ID" value="NZ_JAAIJR010000043.1"/>
</dbReference>
<evidence type="ECO:0000313" key="3">
    <source>
        <dbReference type="EMBL" id="NEX21029.1"/>
    </source>
</evidence>
<evidence type="ECO:0000256" key="1">
    <source>
        <dbReference type="SAM" id="MobiDB-lite"/>
    </source>
</evidence>
<feature type="signal peptide" evidence="2">
    <location>
        <begin position="1"/>
        <end position="30"/>
    </location>
</feature>
<feature type="chain" id="PRO_5026930785" description="YbgF trimerisation domain-containing protein" evidence="2">
    <location>
        <begin position="31"/>
        <end position="129"/>
    </location>
</feature>
<dbReference type="Proteomes" id="UP000471640">
    <property type="component" value="Unassembled WGS sequence"/>
</dbReference>
<comment type="caution">
    <text evidence="3">The sequence shown here is derived from an EMBL/GenBank/DDBJ whole genome shotgun (WGS) entry which is preliminary data.</text>
</comment>
<reference evidence="4" key="1">
    <citation type="journal article" date="2020" name="Microbiol. Resour. Announc.">
        <title>Draft Genome Sequences of Thiorhodococcus mannitoliphagus and Thiorhodococcus minor, Purple Sulfur Photosynthetic Bacteria in the Gammaproteobacterial Family Chromatiaceae.</title>
        <authorList>
            <person name="Aviles F.A."/>
            <person name="Meyer T.E."/>
            <person name="Kyndt J.A."/>
        </authorList>
    </citation>
    <scope>NUCLEOTIDE SEQUENCE [LARGE SCALE GENOMIC DNA]</scope>
    <source>
        <strain evidence="4">DSM 18266</strain>
    </source>
</reference>
<sequence length="129" mass="13979">MSRLGHRRQQTPHHARGACLALLLALPAGAEPPAPPAQPSAGQANPSLPLAEVRQMLATLGELDAQLTELAQGALADADAATTLDERRRYERLYGETSTRLGELRAVRRDLQRQLEQLEGRPLEADDDG</sequence>
<keyword evidence="4" id="KW-1185">Reference proteome</keyword>
<gene>
    <name evidence="3" type="ORF">G3480_12020</name>
</gene>
<proteinExistence type="predicted"/>
<name>A0A6P1DT82_9GAMM</name>
<keyword evidence="2" id="KW-0732">Signal</keyword>
<dbReference type="AlphaFoldDB" id="A0A6P1DT82"/>
<evidence type="ECO:0000313" key="4">
    <source>
        <dbReference type="Proteomes" id="UP000471640"/>
    </source>
</evidence>
<feature type="region of interest" description="Disordered" evidence="1">
    <location>
        <begin position="29"/>
        <end position="48"/>
    </location>
</feature>
<dbReference type="EMBL" id="JAAIJR010000043">
    <property type="protein sequence ID" value="NEX21029.1"/>
    <property type="molecule type" value="Genomic_DNA"/>
</dbReference>
<evidence type="ECO:0000256" key="2">
    <source>
        <dbReference type="SAM" id="SignalP"/>
    </source>
</evidence>
<reference evidence="3 4" key="2">
    <citation type="submission" date="2020-02" db="EMBL/GenBank/DDBJ databases">
        <title>Genome sequences of Thiorhodococcus mannitoliphagus and Thiorhodococcus minor, purple sulfur photosynthetic bacteria in the gammaproteobacterial family, Chromatiaceae.</title>
        <authorList>
            <person name="Aviles F.A."/>
            <person name="Meyer T.E."/>
            <person name="Kyndt J.A."/>
        </authorList>
    </citation>
    <scope>NUCLEOTIDE SEQUENCE [LARGE SCALE GENOMIC DNA]</scope>
    <source>
        <strain evidence="3 4">DSM 18266</strain>
    </source>
</reference>
<protein>
    <recommendedName>
        <fullName evidence="5">YbgF trimerisation domain-containing protein</fullName>
    </recommendedName>
</protein>
<organism evidence="3 4">
    <name type="scientific">Thiorhodococcus mannitoliphagus</name>
    <dbReference type="NCBI Taxonomy" id="329406"/>
    <lineage>
        <taxon>Bacteria</taxon>
        <taxon>Pseudomonadati</taxon>
        <taxon>Pseudomonadota</taxon>
        <taxon>Gammaproteobacteria</taxon>
        <taxon>Chromatiales</taxon>
        <taxon>Chromatiaceae</taxon>
        <taxon>Thiorhodococcus</taxon>
    </lineage>
</organism>
<evidence type="ECO:0008006" key="5">
    <source>
        <dbReference type="Google" id="ProtNLM"/>
    </source>
</evidence>
<accession>A0A6P1DT82</accession>